<proteinExistence type="predicted"/>
<evidence type="ECO:0000313" key="2">
    <source>
        <dbReference type="Proteomes" id="UP000033772"/>
    </source>
</evidence>
<comment type="caution">
    <text evidence="1">The sequence shown here is derived from an EMBL/GenBank/DDBJ whole genome shotgun (WGS) entry which is preliminary data.</text>
</comment>
<dbReference type="Gene3D" id="1.20.120.450">
    <property type="entry name" value="dinb family like domain"/>
    <property type="match status" value="1"/>
</dbReference>
<organism evidence="1 2">
    <name type="scientific">Nocardioides luteus</name>
    <dbReference type="NCBI Taxonomy" id="1844"/>
    <lineage>
        <taxon>Bacteria</taxon>
        <taxon>Bacillati</taxon>
        <taxon>Actinomycetota</taxon>
        <taxon>Actinomycetes</taxon>
        <taxon>Propionibacteriales</taxon>
        <taxon>Nocardioidaceae</taxon>
        <taxon>Nocardioides</taxon>
    </lineage>
</organism>
<reference evidence="1" key="1">
    <citation type="submission" date="2016-10" db="EMBL/GenBank/DDBJ databases">
        <title>Draft Genome Sequence of Nocardioides luteus Strain BAFB, an Alkane-Degrading Bacterium Isolated from JP-7 Polluted Soil.</title>
        <authorList>
            <person name="Brown L."/>
            <person name="Ruiz O.N."/>
            <person name="Gunasekera T."/>
        </authorList>
    </citation>
    <scope>NUCLEOTIDE SEQUENCE [LARGE SCALE GENOMIC DNA]</scope>
    <source>
        <strain evidence="1">BAFB</strain>
    </source>
</reference>
<accession>A0A1J4N161</accession>
<dbReference type="Pfam" id="PF04978">
    <property type="entry name" value="MST"/>
    <property type="match status" value="1"/>
</dbReference>
<name>A0A1J4N161_9ACTN</name>
<dbReference type="SUPFAM" id="SSF109854">
    <property type="entry name" value="DinB/YfiT-like putative metalloenzymes"/>
    <property type="match status" value="1"/>
</dbReference>
<dbReference type="InterPro" id="IPR007061">
    <property type="entry name" value="MST-like"/>
</dbReference>
<dbReference type="EMBL" id="JZDQ02000042">
    <property type="protein sequence ID" value="OIJ24272.1"/>
    <property type="molecule type" value="Genomic_DNA"/>
</dbReference>
<gene>
    <name evidence="1" type="ORF">UG56_023555</name>
</gene>
<sequence length="191" mass="21225">MPADPKSTLKSYIDARREALISKVEDLPEREARLPRTPTGTNLLGIIKHVTGVEAVYLGTTFGRPFPHLEELISDEVFEADPQADWYATEDETIEGIIDLYRRVIAHGDETIDALPLDAIGRVPHWGDEEVTLHQMLVHLFADLAGHGGQADILREAADGAVGWRKPGDNIPSEYDWPAYVSKLTDIANKF</sequence>
<protein>
    <recommendedName>
        <fullName evidence="3">DinB-like protein, PF04978 family</fullName>
    </recommendedName>
</protein>
<dbReference type="RefSeq" id="WP_045550261.1">
    <property type="nucleotide sequence ID" value="NZ_JZDQ02000042.1"/>
</dbReference>
<evidence type="ECO:0008006" key="3">
    <source>
        <dbReference type="Google" id="ProtNLM"/>
    </source>
</evidence>
<dbReference type="STRING" id="1844.UG56_023555"/>
<evidence type="ECO:0000313" key="1">
    <source>
        <dbReference type="EMBL" id="OIJ24272.1"/>
    </source>
</evidence>
<dbReference type="Proteomes" id="UP000033772">
    <property type="component" value="Unassembled WGS sequence"/>
</dbReference>
<dbReference type="AlphaFoldDB" id="A0A1J4N161"/>
<dbReference type="OrthoDB" id="4548523at2"/>
<dbReference type="InterPro" id="IPR034660">
    <property type="entry name" value="DinB/YfiT-like"/>
</dbReference>
<keyword evidence="2" id="KW-1185">Reference proteome</keyword>